<protein>
    <submittedName>
        <fullName evidence="11">Olfactory receptor 5G3-like</fullName>
    </submittedName>
</protein>
<evidence type="ECO:0000256" key="3">
    <source>
        <dbReference type="ARBA" id="ARBA00022989"/>
    </source>
</evidence>
<evidence type="ECO:0000256" key="8">
    <source>
        <dbReference type="SAM" id="Phobius"/>
    </source>
</evidence>
<evidence type="ECO:0000256" key="4">
    <source>
        <dbReference type="ARBA" id="ARBA00023040"/>
    </source>
</evidence>
<keyword evidence="4" id="KW-0297">G-protein coupled receptor</keyword>
<dbReference type="PRINTS" id="PR00245">
    <property type="entry name" value="OLFACTORYR"/>
</dbReference>
<keyword evidence="3 8" id="KW-1133">Transmembrane helix</keyword>
<dbReference type="GO" id="GO:0004984">
    <property type="term" value="F:olfactory receptor activity"/>
    <property type="evidence" value="ECO:0007669"/>
    <property type="project" value="InterPro"/>
</dbReference>
<evidence type="ECO:0000313" key="10">
    <source>
        <dbReference type="Proteomes" id="UP001165780"/>
    </source>
</evidence>
<keyword evidence="2 8" id="KW-0812">Transmembrane</keyword>
<evidence type="ECO:0000259" key="9">
    <source>
        <dbReference type="PROSITE" id="PS50262"/>
    </source>
</evidence>
<organism evidence="10 11">
    <name type="scientific">Panthera pardus</name>
    <name type="common">Leopard</name>
    <name type="synonym">Felis pardus</name>
    <dbReference type="NCBI Taxonomy" id="9691"/>
    <lineage>
        <taxon>Eukaryota</taxon>
        <taxon>Metazoa</taxon>
        <taxon>Chordata</taxon>
        <taxon>Craniata</taxon>
        <taxon>Vertebrata</taxon>
        <taxon>Euteleostomi</taxon>
        <taxon>Mammalia</taxon>
        <taxon>Eutheria</taxon>
        <taxon>Laurasiatheria</taxon>
        <taxon>Carnivora</taxon>
        <taxon>Feliformia</taxon>
        <taxon>Felidae</taxon>
        <taxon>Pantherinae</taxon>
        <taxon>Panthera</taxon>
    </lineage>
</organism>
<dbReference type="GO" id="GO:0004930">
    <property type="term" value="F:G protein-coupled receptor activity"/>
    <property type="evidence" value="ECO:0007669"/>
    <property type="project" value="UniProtKB-KW"/>
</dbReference>
<evidence type="ECO:0000256" key="5">
    <source>
        <dbReference type="ARBA" id="ARBA00023136"/>
    </source>
</evidence>
<dbReference type="PROSITE" id="PS50262">
    <property type="entry name" value="G_PROTEIN_RECEP_F1_2"/>
    <property type="match status" value="1"/>
</dbReference>
<feature type="transmembrane region" description="Helical" evidence="8">
    <location>
        <begin position="81"/>
        <end position="102"/>
    </location>
</feature>
<keyword evidence="7" id="KW-0807">Transducer</keyword>
<dbReference type="InterPro" id="IPR000725">
    <property type="entry name" value="Olfact_rcpt"/>
</dbReference>
<dbReference type="GO" id="GO:0016020">
    <property type="term" value="C:membrane"/>
    <property type="evidence" value="ECO:0007669"/>
    <property type="project" value="UniProtKB-SubCell"/>
</dbReference>
<keyword evidence="5 8" id="KW-0472">Membrane</keyword>
<feature type="transmembrane region" description="Helical" evidence="8">
    <location>
        <begin position="108"/>
        <end position="125"/>
    </location>
</feature>
<evidence type="ECO:0000256" key="6">
    <source>
        <dbReference type="ARBA" id="ARBA00023170"/>
    </source>
</evidence>
<proteinExistence type="predicted"/>
<dbReference type="SUPFAM" id="SSF81321">
    <property type="entry name" value="Family A G protein-coupled receptor-like"/>
    <property type="match status" value="1"/>
</dbReference>
<dbReference type="AlphaFoldDB" id="A0A9W2VH77"/>
<dbReference type="InterPro" id="IPR017452">
    <property type="entry name" value="GPCR_Rhodpsn_7TM"/>
</dbReference>
<accession>A0A9W2VH77</accession>
<reference evidence="11" key="1">
    <citation type="submission" date="2025-08" db="UniProtKB">
        <authorList>
            <consortium name="RefSeq"/>
        </authorList>
    </citation>
    <scope>IDENTIFICATION</scope>
    <source>
        <tissue evidence="11">Whole blood</tissue>
    </source>
</reference>
<dbReference type="PANTHER" id="PTHR48018">
    <property type="entry name" value="OLFACTORY RECEPTOR"/>
    <property type="match status" value="1"/>
</dbReference>
<gene>
    <name evidence="11" type="primary">LOC128776964</name>
</gene>
<comment type="subcellular location">
    <subcellularLocation>
        <location evidence="1">Membrane</location>
        <topology evidence="1">Multi-pass membrane protein</topology>
    </subcellularLocation>
</comment>
<evidence type="ECO:0000256" key="2">
    <source>
        <dbReference type="ARBA" id="ARBA00022692"/>
    </source>
</evidence>
<keyword evidence="10" id="KW-1185">Reference proteome</keyword>
<feature type="domain" description="G-protein coupled receptors family 1 profile" evidence="9">
    <location>
        <begin position="1"/>
        <end position="189"/>
    </location>
</feature>
<dbReference type="RefSeq" id="XP_053757878.1">
    <property type="nucleotide sequence ID" value="XM_053901903.1"/>
</dbReference>
<evidence type="ECO:0000256" key="7">
    <source>
        <dbReference type="ARBA" id="ARBA00023224"/>
    </source>
</evidence>
<dbReference type="Proteomes" id="UP001165780">
    <property type="component" value="Unplaced"/>
</dbReference>
<dbReference type="Gene3D" id="1.20.1070.10">
    <property type="entry name" value="Rhodopsin 7-helix transmembrane proteins"/>
    <property type="match status" value="1"/>
</dbReference>
<evidence type="ECO:0000256" key="1">
    <source>
        <dbReference type="ARBA" id="ARBA00004141"/>
    </source>
</evidence>
<sequence length="227" mass="25076">MWFSGFFVVSECFFLTSMAHDWYLAIGKPLLHALIMSQRVSVQLVVGPYGMALLSSMTYMILTFCLPLCGPNIINHFFCDISLLLSLTCANTSLTQLTFFFLAGSTGILSALIMMVSHVCILVAIWKKTAHGRQNAFSTCSSHLVVVSILYGTLFFISVRPGSSPSLDINKVISLLYTVVMPMLNPLVYSLGNKEVRYTFGTKFERKTSPAVLVIRTLLCCTLDVGL</sequence>
<feature type="transmembrane region" description="Helical" evidence="8">
    <location>
        <begin position="137"/>
        <end position="157"/>
    </location>
</feature>
<dbReference type="Pfam" id="PF13853">
    <property type="entry name" value="7tm_4"/>
    <property type="match status" value="1"/>
</dbReference>
<name>A0A9W2VH77_PANPR</name>
<evidence type="ECO:0000313" key="11">
    <source>
        <dbReference type="RefSeq" id="XP_053757878.1"/>
    </source>
</evidence>
<feature type="transmembrane region" description="Helical" evidence="8">
    <location>
        <begin position="51"/>
        <end position="69"/>
    </location>
</feature>
<feature type="transmembrane region" description="Helical" evidence="8">
    <location>
        <begin position="169"/>
        <end position="189"/>
    </location>
</feature>
<dbReference type="GeneID" id="128776964"/>
<keyword evidence="6" id="KW-0675">Receptor</keyword>